<evidence type="ECO:0008006" key="4">
    <source>
        <dbReference type="Google" id="ProtNLM"/>
    </source>
</evidence>
<evidence type="ECO:0000313" key="3">
    <source>
        <dbReference type="Proteomes" id="UP000295818"/>
    </source>
</evidence>
<dbReference type="SUPFAM" id="SSF46785">
    <property type="entry name" value="Winged helix' DNA-binding domain"/>
    <property type="match status" value="1"/>
</dbReference>
<sequence>MPVRRVFTVTSDPTDDADVRSRPNLANRPESGIHSSSPLEALFGSRWRANSQGFLRNDTPGVTSPLRTLGGVTIEDAGPRALAVPERVVLPTGIATVQTEQLIGDVSDALRLLDAVERVRGHAHPLILGLQDAVGMKMPAALVLSAISNGRGTVEAVAEQIGTTSGEAELAIADLAALGLVRISPELAVTGVGQARLAQLDGLTVRVLDVITGILGPADAAQLVRLLHTVADGLESATVTATTTDQSLPRAILHN</sequence>
<dbReference type="EMBL" id="SLWM01000003">
    <property type="protein sequence ID" value="TCO27815.1"/>
    <property type="molecule type" value="Genomic_DNA"/>
</dbReference>
<evidence type="ECO:0000256" key="1">
    <source>
        <dbReference type="SAM" id="MobiDB-lite"/>
    </source>
</evidence>
<dbReference type="InterPro" id="IPR036390">
    <property type="entry name" value="WH_DNA-bd_sf"/>
</dbReference>
<gene>
    <name evidence="2" type="ORF">EV644_103519</name>
</gene>
<evidence type="ECO:0000313" key="2">
    <source>
        <dbReference type="EMBL" id="TCO27815.1"/>
    </source>
</evidence>
<keyword evidence="3" id="KW-1185">Reference proteome</keyword>
<proteinExistence type="predicted"/>
<feature type="region of interest" description="Disordered" evidence="1">
    <location>
        <begin position="1"/>
        <end position="36"/>
    </location>
</feature>
<dbReference type="Proteomes" id="UP000295818">
    <property type="component" value="Unassembled WGS sequence"/>
</dbReference>
<reference evidence="2 3" key="1">
    <citation type="journal article" date="2015" name="Stand. Genomic Sci.">
        <title>Genomic Encyclopedia of Bacterial and Archaeal Type Strains, Phase III: the genomes of soil and plant-associated and newly described type strains.</title>
        <authorList>
            <person name="Whitman W.B."/>
            <person name="Woyke T."/>
            <person name="Klenk H.P."/>
            <person name="Zhou Y."/>
            <person name="Lilburn T.G."/>
            <person name="Beck B.J."/>
            <person name="De Vos P."/>
            <person name="Vandamme P."/>
            <person name="Eisen J.A."/>
            <person name="Garrity G."/>
            <person name="Hugenholtz P."/>
            <person name="Kyrpides N.C."/>
        </authorList>
    </citation>
    <scope>NUCLEOTIDE SEQUENCE [LARGE SCALE GENOMIC DNA]</scope>
    <source>
        <strain evidence="2 3">VKM Ac-2538</strain>
    </source>
</reference>
<accession>A0ABY2BQU6</accession>
<dbReference type="InterPro" id="IPR036388">
    <property type="entry name" value="WH-like_DNA-bd_sf"/>
</dbReference>
<dbReference type="Gene3D" id="1.10.10.10">
    <property type="entry name" value="Winged helix-like DNA-binding domain superfamily/Winged helix DNA-binding domain"/>
    <property type="match status" value="1"/>
</dbReference>
<name>A0ABY2BQU6_9ACTN</name>
<organism evidence="2 3">
    <name type="scientific">Kribbella orskensis</name>
    <dbReference type="NCBI Taxonomy" id="2512216"/>
    <lineage>
        <taxon>Bacteria</taxon>
        <taxon>Bacillati</taxon>
        <taxon>Actinomycetota</taxon>
        <taxon>Actinomycetes</taxon>
        <taxon>Propionibacteriales</taxon>
        <taxon>Kribbellaceae</taxon>
        <taxon>Kribbella</taxon>
    </lineage>
</organism>
<protein>
    <recommendedName>
        <fullName evidence="4">MarR family transcriptional regulator</fullName>
    </recommendedName>
</protein>
<comment type="caution">
    <text evidence="2">The sequence shown here is derived from an EMBL/GenBank/DDBJ whole genome shotgun (WGS) entry which is preliminary data.</text>
</comment>